<sequence>MKPTSVDGSGLHKASTNIRAAPGTTARHINSRGVFVARAAGSSGR</sequence>
<keyword evidence="3" id="KW-1185">Reference proteome</keyword>
<name>A0A011NTZ6_ACCRE</name>
<reference evidence="2" key="1">
    <citation type="submission" date="2014-02" db="EMBL/GenBank/DDBJ databases">
        <title>Expanding our view of genomic diversity in Candidatus Accumulibacter clades.</title>
        <authorList>
            <person name="Skennerton C.T."/>
            <person name="Barr J.J."/>
            <person name="Slater F.R."/>
            <person name="Bond P.L."/>
            <person name="Tyson G.W."/>
        </authorList>
    </citation>
    <scope>NUCLEOTIDE SEQUENCE [LARGE SCALE GENOMIC DNA]</scope>
</reference>
<dbReference type="Proteomes" id="UP000022141">
    <property type="component" value="Unassembled WGS sequence"/>
</dbReference>
<dbReference type="AlphaFoldDB" id="A0A011NTZ6"/>
<feature type="region of interest" description="Disordered" evidence="1">
    <location>
        <begin position="1"/>
        <end position="26"/>
    </location>
</feature>
<evidence type="ECO:0000256" key="1">
    <source>
        <dbReference type="SAM" id="MobiDB-lite"/>
    </source>
</evidence>
<dbReference type="EMBL" id="JEMY01000044">
    <property type="protein sequence ID" value="EXI86228.1"/>
    <property type="molecule type" value="Genomic_DNA"/>
</dbReference>
<comment type="caution">
    <text evidence="2">The sequence shown here is derived from an EMBL/GenBank/DDBJ whole genome shotgun (WGS) entry which is preliminary data.</text>
</comment>
<gene>
    <name evidence="2" type="ORF">AW11_03005</name>
</gene>
<proteinExistence type="predicted"/>
<protein>
    <submittedName>
        <fullName evidence="2">Uncharacterized protein</fullName>
    </submittedName>
</protein>
<organism evidence="2 3">
    <name type="scientific">Accumulibacter regalis</name>
    <dbReference type="NCBI Taxonomy" id="522306"/>
    <lineage>
        <taxon>Bacteria</taxon>
        <taxon>Pseudomonadati</taxon>
        <taxon>Pseudomonadota</taxon>
        <taxon>Betaproteobacteria</taxon>
        <taxon>Candidatus Accumulibacter</taxon>
    </lineage>
</organism>
<evidence type="ECO:0000313" key="2">
    <source>
        <dbReference type="EMBL" id="EXI86228.1"/>
    </source>
</evidence>
<evidence type="ECO:0000313" key="3">
    <source>
        <dbReference type="Proteomes" id="UP000022141"/>
    </source>
</evidence>
<accession>A0A011NTZ6</accession>